<name>A0A2U1JGM5_9FLAO</name>
<dbReference type="RefSeq" id="WP_116725576.1">
    <property type="nucleotide sequence ID" value="NZ_QCZI01000016.1"/>
</dbReference>
<reference evidence="4 5" key="1">
    <citation type="submission" date="2018-04" db="EMBL/GenBank/DDBJ databases">
        <title>Flavobacterium sp. nov., isolated from glacier ice.</title>
        <authorList>
            <person name="Liu Q."/>
            <person name="Xin Y.-H."/>
        </authorList>
    </citation>
    <scope>NUCLEOTIDE SEQUENCE [LARGE SCALE GENOMIC DNA]</scope>
    <source>
        <strain evidence="4 5">RB1R5</strain>
    </source>
</reference>
<accession>A0A2U1JGM5</accession>
<organism evidence="4 5">
    <name type="scientific">Flavobacterium psychrotolerans</name>
    <dbReference type="NCBI Taxonomy" id="2169410"/>
    <lineage>
        <taxon>Bacteria</taxon>
        <taxon>Pseudomonadati</taxon>
        <taxon>Bacteroidota</taxon>
        <taxon>Flavobacteriia</taxon>
        <taxon>Flavobacteriales</taxon>
        <taxon>Flavobacteriaceae</taxon>
        <taxon>Flavobacterium</taxon>
    </lineage>
</organism>
<dbReference type="OrthoDB" id="9807410at2"/>
<evidence type="ECO:0000313" key="5">
    <source>
        <dbReference type="Proteomes" id="UP000245449"/>
    </source>
</evidence>
<gene>
    <name evidence="4" type="ORF">DB895_11825</name>
</gene>
<feature type="signal peptide" evidence="2">
    <location>
        <begin position="1"/>
        <end position="21"/>
    </location>
</feature>
<sequence length="765" mass="84143">MKKYSFAFLLLFVLQMGFSQNKTLWKGYFSYNEIKDVSQSTDKLFAASENALFSKNVQSGEIKTTNTVDGLSGQTISSLYHSPNFKKTMVGYENGLMIIINEVDGSMLNVVDIINKALPSNMKKINHFMEYNGIVYISCDFGIVQYNLATLQFGDTYFIGDGGTQISVTQTAVFNGKIYASTLFNGIRNASISNPNLNDFKEWTTVANFGWSGVEAFGADLMAITTSGNLQKLQGNSFVNVTTLSENALDIRNCGAYLVVTTKHHVLIFNATLSQIADVNSNQILGIEPQFSCATVIAETVFIGTSDDGIISHKIGESSFENSTPDGPLRNDIFAISSTTKNLWAVYGGYDQDYNPYGFYSGPTKFGVSKFGNKGWLNIPYKDLLEARSLSRITINPNNENQVFVSSYYSGLLKFENDQLSILYNVSNTGSEGLQSVAGQVPDDIRVNGTVFDKSGNLWVTSSLVKKGLKVLKTNGEWKSYAMESIKPSGTFFFGRLIIDKNGTKWMTTLKDGIIGFNENYNNLFKTIKNGSDSGNLPIEDAKVAAIDARNQMWIGTRKGLRVLSSVDSFLSSNQLTTSPIIILEENLAQELLYEQSIIDIVVDGANNKWIGTADSGVFLVSPNGQQTIYHFTVNNSPLPSNTINDIDINGTTGEVFIATTRGMVSFKGTSTDPNENLENVYVYPNPVRPEYVGTVKISGLIDNANIKITDIEGNLVYETISEGGTFEWDTTAFGKYKVASGVYMIFISAQDGIETKVKKVMIIR</sequence>
<keyword evidence="1 2" id="KW-0732">Signal</keyword>
<protein>
    <submittedName>
        <fullName evidence="4">ABC transporter substrate-binding protein</fullName>
    </submittedName>
</protein>
<dbReference type="SUPFAM" id="SSF101898">
    <property type="entry name" value="NHL repeat"/>
    <property type="match status" value="1"/>
</dbReference>
<proteinExistence type="predicted"/>
<evidence type="ECO:0000256" key="1">
    <source>
        <dbReference type="ARBA" id="ARBA00022729"/>
    </source>
</evidence>
<dbReference type="NCBIfam" id="TIGR04183">
    <property type="entry name" value="Por_Secre_tail"/>
    <property type="match status" value="1"/>
</dbReference>
<dbReference type="InterPro" id="IPR026444">
    <property type="entry name" value="Secre_tail"/>
</dbReference>
<evidence type="ECO:0000256" key="2">
    <source>
        <dbReference type="SAM" id="SignalP"/>
    </source>
</evidence>
<dbReference type="Gene3D" id="2.130.10.10">
    <property type="entry name" value="YVTN repeat-like/Quinoprotein amine dehydrogenase"/>
    <property type="match status" value="1"/>
</dbReference>
<dbReference type="AlphaFoldDB" id="A0A2U1JGM5"/>
<keyword evidence="5" id="KW-1185">Reference proteome</keyword>
<evidence type="ECO:0000259" key="3">
    <source>
        <dbReference type="Pfam" id="PF21544"/>
    </source>
</evidence>
<dbReference type="InterPro" id="IPR048954">
    <property type="entry name" value="PorZ_N"/>
</dbReference>
<dbReference type="EMBL" id="QCZI01000016">
    <property type="protein sequence ID" value="PWA04300.1"/>
    <property type="molecule type" value="Genomic_DNA"/>
</dbReference>
<dbReference type="Pfam" id="PF21544">
    <property type="entry name" value="PorZ_N_b_propeller"/>
    <property type="match status" value="1"/>
</dbReference>
<evidence type="ECO:0000313" key="4">
    <source>
        <dbReference type="EMBL" id="PWA04300.1"/>
    </source>
</evidence>
<dbReference type="Proteomes" id="UP000245449">
    <property type="component" value="Unassembled WGS sequence"/>
</dbReference>
<comment type="caution">
    <text evidence="4">The sequence shown here is derived from an EMBL/GenBank/DDBJ whole genome shotgun (WGS) entry which is preliminary data.</text>
</comment>
<feature type="chain" id="PRO_5015514914" evidence="2">
    <location>
        <begin position="22"/>
        <end position="765"/>
    </location>
</feature>
<dbReference type="InterPro" id="IPR015943">
    <property type="entry name" value="WD40/YVTN_repeat-like_dom_sf"/>
</dbReference>
<feature type="domain" description="PorZ N-terminal beta-propeller" evidence="3">
    <location>
        <begin position="44"/>
        <end position="204"/>
    </location>
</feature>